<proteinExistence type="inferred from homology"/>
<dbReference type="Pfam" id="PF02153">
    <property type="entry name" value="PDH_N"/>
    <property type="match status" value="1"/>
</dbReference>
<dbReference type="InterPro" id="IPR036291">
    <property type="entry name" value="NAD(P)-bd_dom_sf"/>
</dbReference>
<accession>A0A9X4RFL7</accession>
<organism evidence="4 5">
    <name type="scientific">Speluncibacter jeojiensis</name>
    <dbReference type="NCBI Taxonomy" id="2710754"/>
    <lineage>
        <taxon>Bacteria</taxon>
        <taxon>Bacillati</taxon>
        <taxon>Actinomycetota</taxon>
        <taxon>Actinomycetes</taxon>
        <taxon>Mycobacteriales</taxon>
        <taxon>Speluncibacteraceae</taxon>
        <taxon>Speluncibacter</taxon>
    </lineage>
</organism>
<sequence>MTGDRVVVAGGGAVGQWVAAMMRAAGDAVVVTDPDNAAAQLHSDITGPDAPLRDALRAADTVVLAVPAQAALAAIPVLAPDLRDGALLVETLSVKAQAARAVAAAGGRWQALGINPLFSPDLEPRGRPVATVGHRSGPRTEDFLELLGRQGCRVVPVEADAHDRLSAATQALVHAAVLTFGLALSDLAQSDPGLSPELLEAAATPPAATAMALLARIGGGTPEVYWDVQSGNPHGAAVRKLLGAAAARIGSVVDNGTEGDFADLMQQATAGLGERLGDHRATALRLFTVLSGP</sequence>
<comment type="similarity">
    <text evidence="1">Belongs to the prephenate/arogenate dehydrogenase family.</text>
</comment>
<dbReference type="InterPro" id="IPR046826">
    <property type="entry name" value="PDH_N"/>
</dbReference>
<dbReference type="InterPro" id="IPR008927">
    <property type="entry name" value="6-PGluconate_DH-like_C_sf"/>
</dbReference>
<dbReference type="AlphaFoldDB" id="A0A9X4RFL7"/>
<dbReference type="GO" id="GO:0070403">
    <property type="term" value="F:NAD+ binding"/>
    <property type="evidence" value="ECO:0007669"/>
    <property type="project" value="InterPro"/>
</dbReference>
<keyword evidence="2" id="KW-0560">Oxidoreductase</keyword>
<dbReference type="PANTHER" id="PTHR21363:SF0">
    <property type="entry name" value="PREPHENATE DEHYDROGENASE [NADP(+)]"/>
    <property type="match status" value="1"/>
</dbReference>
<dbReference type="EMBL" id="JANRHA010000018">
    <property type="protein sequence ID" value="MDG3016823.1"/>
    <property type="molecule type" value="Genomic_DNA"/>
</dbReference>
<dbReference type="SUPFAM" id="SSF48179">
    <property type="entry name" value="6-phosphogluconate dehydrogenase C-terminal domain-like"/>
    <property type="match status" value="1"/>
</dbReference>
<keyword evidence="5" id="KW-1185">Reference proteome</keyword>
<dbReference type="GO" id="GO:0004665">
    <property type="term" value="F:prephenate dehydrogenase (NADP+) activity"/>
    <property type="evidence" value="ECO:0007669"/>
    <property type="project" value="InterPro"/>
</dbReference>
<dbReference type="Gene3D" id="1.10.3660.10">
    <property type="entry name" value="6-phosphogluconate dehydrogenase C-terminal like domain"/>
    <property type="match status" value="1"/>
</dbReference>
<evidence type="ECO:0000313" key="4">
    <source>
        <dbReference type="EMBL" id="MDG3016823.1"/>
    </source>
</evidence>
<dbReference type="SUPFAM" id="SSF51735">
    <property type="entry name" value="NAD(P)-binding Rossmann-fold domains"/>
    <property type="match status" value="1"/>
</dbReference>
<evidence type="ECO:0000256" key="1">
    <source>
        <dbReference type="ARBA" id="ARBA00007964"/>
    </source>
</evidence>
<reference evidence="4" key="1">
    <citation type="submission" date="2022-08" db="EMBL/GenBank/DDBJ databases">
        <title>Genome analysis of Corynebacteriales strain.</title>
        <authorList>
            <person name="Lee S.D."/>
        </authorList>
    </citation>
    <scope>NUCLEOTIDE SEQUENCE</scope>
    <source>
        <strain evidence="4">D3-21</strain>
    </source>
</reference>
<dbReference type="InterPro" id="IPR050812">
    <property type="entry name" value="Preph/Arog_dehydrog"/>
</dbReference>
<feature type="domain" description="Prephenate/arogenate dehydrogenase" evidence="3">
    <location>
        <begin position="4"/>
        <end position="283"/>
    </location>
</feature>
<dbReference type="GO" id="GO:0006571">
    <property type="term" value="P:tyrosine biosynthetic process"/>
    <property type="evidence" value="ECO:0007669"/>
    <property type="project" value="InterPro"/>
</dbReference>
<dbReference type="RefSeq" id="WP_277832457.1">
    <property type="nucleotide sequence ID" value="NZ_JAAIVF010000003.1"/>
</dbReference>
<evidence type="ECO:0000256" key="2">
    <source>
        <dbReference type="ARBA" id="ARBA00023002"/>
    </source>
</evidence>
<dbReference type="GO" id="GO:0008977">
    <property type="term" value="F:prephenate dehydrogenase (NAD+) activity"/>
    <property type="evidence" value="ECO:0007669"/>
    <property type="project" value="InterPro"/>
</dbReference>
<evidence type="ECO:0000313" key="5">
    <source>
        <dbReference type="Proteomes" id="UP001152755"/>
    </source>
</evidence>
<comment type="caution">
    <text evidence="4">The sequence shown here is derived from an EMBL/GenBank/DDBJ whole genome shotgun (WGS) entry which is preliminary data.</text>
</comment>
<dbReference type="Proteomes" id="UP001152755">
    <property type="component" value="Unassembled WGS sequence"/>
</dbReference>
<name>A0A9X4RFL7_9ACTN</name>
<dbReference type="InterPro" id="IPR003099">
    <property type="entry name" value="Prephen_DH"/>
</dbReference>
<dbReference type="Gene3D" id="3.40.50.720">
    <property type="entry name" value="NAD(P)-binding Rossmann-like Domain"/>
    <property type="match status" value="1"/>
</dbReference>
<dbReference type="PANTHER" id="PTHR21363">
    <property type="entry name" value="PREPHENATE DEHYDROGENASE"/>
    <property type="match status" value="1"/>
</dbReference>
<protein>
    <submittedName>
        <fullName evidence="4">Prephenate dehydrogenase/arogenate dehydrogenase family protein</fullName>
    </submittedName>
</protein>
<dbReference type="PROSITE" id="PS51176">
    <property type="entry name" value="PDH_ADH"/>
    <property type="match status" value="1"/>
</dbReference>
<evidence type="ECO:0000259" key="3">
    <source>
        <dbReference type="PROSITE" id="PS51176"/>
    </source>
</evidence>
<gene>
    <name evidence="4" type="ORF">NVS88_19915</name>
</gene>